<dbReference type="GeneID" id="84019348"/>
<accession>A0ABT9TIL5</accession>
<keyword evidence="2" id="KW-1185">Reference proteome</keyword>
<reference evidence="1 2" key="1">
    <citation type="submission" date="2023-07" db="EMBL/GenBank/DDBJ databases">
        <title>Sorghum-associated microbial communities from plants grown in Nebraska, USA.</title>
        <authorList>
            <person name="Schachtman D."/>
        </authorList>
    </citation>
    <scope>NUCLEOTIDE SEQUENCE [LARGE SCALE GENOMIC DNA]</scope>
    <source>
        <strain evidence="1 2">CC523</strain>
    </source>
</reference>
<dbReference type="NCBIfam" id="TIGR03816">
    <property type="entry name" value="tadE_like_DECH"/>
    <property type="match status" value="1"/>
</dbReference>
<dbReference type="RefSeq" id="WP_039242804.1">
    <property type="nucleotide sequence ID" value="NZ_BDDW01000001.1"/>
</dbReference>
<name>A0ABT9TIL5_PAENI</name>
<proteinExistence type="predicted"/>
<dbReference type="EMBL" id="JAUSSW010000001">
    <property type="protein sequence ID" value="MDQ0100427.1"/>
    <property type="molecule type" value="Genomic_DNA"/>
</dbReference>
<evidence type="ECO:0000313" key="1">
    <source>
        <dbReference type="EMBL" id="MDQ0100427.1"/>
    </source>
</evidence>
<evidence type="ECO:0000313" key="2">
    <source>
        <dbReference type="Proteomes" id="UP001244563"/>
    </source>
</evidence>
<gene>
    <name evidence="1" type="ORF">J2T10_000046</name>
</gene>
<sequence>MRNRTINVDSERGSGTVLALALGAVVIALLLGLLLLAQAAVMASRAASAADLAALAGADAARGLTSGEPCAVAESVVGQHHVTLASCVVTGGEIVEVVTELAYPFNVGVASGHARAGPPP</sequence>
<organism evidence="1 2">
    <name type="scientific">Paenarthrobacter nicotinovorans</name>
    <name type="common">Arthrobacter nicotinovorans</name>
    <dbReference type="NCBI Taxonomy" id="29320"/>
    <lineage>
        <taxon>Bacteria</taxon>
        <taxon>Bacillati</taxon>
        <taxon>Actinomycetota</taxon>
        <taxon>Actinomycetes</taxon>
        <taxon>Micrococcales</taxon>
        <taxon>Micrococcaceae</taxon>
        <taxon>Paenarthrobacter</taxon>
    </lineage>
</organism>
<comment type="caution">
    <text evidence="1">The sequence shown here is derived from an EMBL/GenBank/DDBJ whole genome shotgun (WGS) entry which is preliminary data.</text>
</comment>
<dbReference type="Proteomes" id="UP001244563">
    <property type="component" value="Unassembled WGS sequence"/>
</dbReference>
<dbReference type="InterPro" id="IPR021202">
    <property type="entry name" value="Rv3654c-like"/>
</dbReference>
<protein>
    <submittedName>
        <fullName evidence="1">Secretion/DNA translocation related TadE-like protein</fullName>
    </submittedName>
</protein>